<evidence type="ECO:0000313" key="2">
    <source>
        <dbReference type="Proteomes" id="UP000796880"/>
    </source>
</evidence>
<name>A0A8K0MHA7_9ROSA</name>
<dbReference type="Proteomes" id="UP000796880">
    <property type="component" value="Unassembled WGS sequence"/>
</dbReference>
<reference evidence="1" key="1">
    <citation type="submission" date="2020-03" db="EMBL/GenBank/DDBJ databases">
        <title>A high-quality chromosome-level genome assembly of a woody plant with both climbing and erect habits, Rhamnella rubrinervis.</title>
        <authorList>
            <person name="Lu Z."/>
            <person name="Yang Y."/>
            <person name="Zhu X."/>
            <person name="Sun Y."/>
        </authorList>
    </citation>
    <scope>NUCLEOTIDE SEQUENCE</scope>
    <source>
        <strain evidence="1">BYM</strain>
        <tissue evidence="1">Leaf</tissue>
    </source>
</reference>
<dbReference type="AlphaFoldDB" id="A0A8K0MHA7"/>
<gene>
    <name evidence="1" type="ORF">FNV43_RR11073</name>
</gene>
<sequence>MRISIKEGHIPLLYMRMVMLITSVHNKFLIKMFTVEVASLRQIDLIQSDVASLKKQFDNLQ</sequence>
<evidence type="ECO:0000313" key="1">
    <source>
        <dbReference type="EMBL" id="KAF3445896.1"/>
    </source>
</evidence>
<dbReference type="EMBL" id="VOIH02000005">
    <property type="protein sequence ID" value="KAF3445896.1"/>
    <property type="molecule type" value="Genomic_DNA"/>
</dbReference>
<comment type="caution">
    <text evidence="1">The sequence shown here is derived from an EMBL/GenBank/DDBJ whole genome shotgun (WGS) entry which is preliminary data.</text>
</comment>
<accession>A0A8K0MHA7</accession>
<organism evidence="1 2">
    <name type="scientific">Rhamnella rubrinervis</name>
    <dbReference type="NCBI Taxonomy" id="2594499"/>
    <lineage>
        <taxon>Eukaryota</taxon>
        <taxon>Viridiplantae</taxon>
        <taxon>Streptophyta</taxon>
        <taxon>Embryophyta</taxon>
        <taxon>Tracheophyta</taxon>
        <taxon>Spermatophyta</taxon>
        <taxon>Magnoliopsida</taxon>
        <taxon>eudicotyledons</taxon>
        <taxon>Gunneridae</taxon>
        <taxon>Pentapetalae</taxon>
        <taxon>rosids</taxon>
        <taxon>fabids</taxon>
        <taxon>Rosales</taxon>
        <taxon>Rhamnaceae</taxon>
        <taxon>rhamnoid group</taxon>
        <taxon>Rhamneae</taxon>
        <taxon>Rhamnella</taxon>
    </lineage>
</organism>
<keyword evidence="2" id="KW-1185">Reference proteome</keyword>
<protein>
    <submittedName>
        <fullName evidence="1">Uncharacterized protein</fullName>
    </submittedName>
</protein>
<proteinExistence type="predicted"/>